<evidence type="ECO:0000313" key="3">
    <source>
        <dbReference type="Proteomes" id="UP000314294"/>
    </source>
</evidence>
<keyword evidence="3" id="KW-1185">Reference proteome</keyword>
<accession>A0A4Z2GLL5</accession>
<comment type="caution">
    <text evidence="2">The sequence shown here is derived from an EMBL/GenBank/DDBJ whole genome shotgun (WGS) entry which is preliminary data.</text>
</comment>
<protein>
    <submittedName>
        <fullName evidence="2">Uncharacterized protein</fullName>
    </submittedName>
</protein>
<proteinExistence type="predicted"/>
<evidence type="ECO:0000313" key="2">
    <source>
        <dbReference type="EMBL" id="TNN54386.1"/>
    </source>
</evidence>
<reference evidence="2 3" key="1">
    <citation type="submission" date="2019-03" db="EMBL/GenBank/DDBJ databases">
        <title>First draft genome of Liparis tanakae, snailfish: a comprehensive survey of snailfish specific genes.</title>
        <authorList>
            <person name="Kim W."/>
            <person name="Song I."/>
            <person name="Jeong J.-H."/>
            <person name="Kim D."/>
            <person name="Kim S."/>
            <person name="Ryu S."/>
            <person name="Song J.Y."/>
            <person name="Lee S.K."/>
        </authorList>
    </citation>
    <scope>NUCLEOTIDE SEQUENCE [LARGE SCALE GENOMIC DNA]</scope>
    <source>
        <tissue evidence="2">Muscle</tissue>
    </source>
</reference>
<gene>
    <name evidence="2" type="ORF">EYF80_035404</name>
</gene>
<dbReference type="AlphaFoldDB" id="A0A4Z2GLL5"/>
<organism evidence="2 3">
    <name type="scientific">Liparis tanakae</name>
    <name type="common">Tanaka's snailfish</name>
    <dbReference type="NCBI Taxonomy" id="230148"/>
    <lineage>
        <taxon>Eukaryota</taxon>
        <taxon>Metazoa</taxon>
        <taxon>Chordata</taxon>
        <taxon>Craniata</taxon>
        <taxon>Vertebrata</taxon>
        <taxon>Euteleostomi</taxon>
        <taxon>Actinopterygii</taxon>
        <taxon>Neopterygii</taxon>
        <taxon>Teleostei</taxon>
        <taxon>Neoteleostei</taxon>
        <taxon>Acanthomorphata</taxon>
        <taxon>Eupercaria</taxon>
        <taxon>Perciformes</taxon>
        <taxon>Cottioidei</taxon>
        <taxon>Cottales</taxon>
        <taxon>Liparidae</taxon>
        <taxon>Liparis</taxon>
    </lineage>
</organism>
<feature type="compositionally biased region" description="Low complexity" evidence="1">
    <location>
        <begin position="1"/>
        <end position="20"/>
    </location>
</feature>
<feature type="region of interest" description="Disordered" evidence="1">
    <location>
        <begin position="1"/>
        <end position="25"/>
    </location>
</feature>
<evidence type="ECO:0000256" key="1">
    <source>
        <dbReference type="SAM" id="MobiDB-lite"/>
    </source>
</evidence>
<sequence>MASSSSSSTTMASSSTTMAAKESPEDVVCGLDEELNSFIDAVLVVETQASDVEGPGAGLKSVGLISGPWKKAVGPGGRRSAKGPGAMAHKAAPTLYTACRGDPLVTLCTVASANSTRSVQPPAGTWYLPETRHPTPG</sequence>
<dbReference type="EMBL" id="SRLO01000486">
    <property type="protein sequence ID" value="TNN54386.1"/>
    <property type="molecule type" value="Genomic_DNA"/>
</dbReference>
<name>A0A4Z2GLL5_9TELE</name>
<dbReference type="Proteomes" id="UP000314294">
    <property type="component" value="Unassembled WGS sequence"/>
</dbReference>